<dbReference type="InterPro" id="IPR035965">
    <property type="entry name" value="PAS-like_dom_sf"/>
</dbReference>
<evidence type="ECO:0000256" key="2">
    <source>
        <dbReference type="SAM" id="Coils"/>
    </source>
</evidence>
<keyword evidence="1" id="KW-0145">Chemotaxis</keyword>
<comment type="caution">
    <text evidence="9">The sequence shown here is derived from an EMBL/GenBank/DDBJ whole genome shotgun (WGS) entry which is preliminary data.</text>
</comment>
<evidence type="ECO:0000259" key="5">
    <source>
        <dbReference type="PROSITE" id="PS50122"/>
    </source>
</evidence>
<dbReference type="CDD" id="cd01949">
    <property type="entry name" value="GGDEF"/>
    <property type="match status" value="1"/>
</dbReference>
<evidence type="ECO:0000259" key="7">
    <source>
        <dbReference type="PROSITE" id="PS50883"/>
    </source>
</evidence>
<dbReference type="InterPro" id="IPR035919">
    <property type="entry name" value="EAL_sf"/>
</dbReference>
<dbReference type="InterPro" id="IPR043128">
    <property type="entry name" value="Rev_trsase/Diguanyl_cyclase"/>
</dbReference>
<dbReference type="Gene3D" id="3.30.70.270">
    <property type="match status" value="1"/>
</dbReference>
<dbReference type="Pfam" id="PF00563">
    <property type="entry name" value="EAL"/>
    <property type="match status" value="1"/>
</dbReference>
<evidence type="ECO:0000313" key="10">
    <source>
        <dbReference type="Proteomes" id="UP001209257"/>
    </source>
</evidence>
<dbReference type="InterPro" id="IPR001610">
    <property type="entry name" value="PAC"/>
</dbReference>
<organism evidence="9 10">
    <name type="scientific">Alteromonas salexigens</name>
    <dbReference type="NCBI Taxonomy" id="2982530"/>
    <lineage>
        <taxon>Bacteria</taxon>
        <taxon>Pseudomonadati</taxon>
        <taxon>Pseudomonadota</taxon>
        <taxon>Gammaproteobacteria</taxon>
        <taxon>Alteromonadales</taxon>
        <taxon>Alteromonadaceae</taxon>
        <taxon>Alteromonas/Salinimonas group</taxon>
        <taxon>Alteromonas</taxon>
    </lineage>
</organism>
<dbReference type="InterPro" id="IPR000673">
    <property type="entry name" value="Sig_transdc_resp-reg_Me-estase"/>
</dbReference>
<protein>
    <submittedName>
        <fullName evidence="9">EAL domain-containing protein</fullName>
    </submittedName>
</protein>
<dbReference type="PRINTS" id="PR00996">
    <property type="entry name" value="CHERMTFRASE"/>
</dbReference>
<feature type="domain" description="GGDEF" evidence="8">
    <location>
        <begin position="1111"/>
        <end position="1243"/>
    </location>
</feature>
<dbReference type="Gene3D" id="3.40.50.180">
    <property type="entry name" value="Methylesterase CheB, C-terminal domain"/>
    <property type="match status" value="1"/>
</dbReference>
<dbReference type="InterPro" id="IPR052155">
    <property type="entry name" value="Biofilm_reg_signaling"/>
</dbReference>
<dbReference type="SMART" id="SM00091">
    <property type="entry name" value="PAS"/>
    <property type="match status" value="3"/>
</dbReference>
<dbReference type="InterPro" id="IPR022642">
    <property type="entry name" value="CheR_C"/>
</dbReference>
<dbReference type="SMART" id="SM00138">
    <property type="entry name" value="MeTrc"/>
    <property type="match status" value="1"/>
</dbReference>
<dbReference type="Pfam" id="PF13426">
    <property type="entry name" value="PAS_9"/>
    <property type="match status" value="1"/>
</dbReference>
<evidence type="ECO:0000313" key="9">
    <source>
        <dbReference type="EMBL" id="MCU7553030.1"/>
    </source>
</evidence>
<dbReference type="PROSITE" id="PS50113">
    <property type="entry name" value="PAC"/>
    <property type="match status" value="1"/>
</dbReference>
<dbReference type="CDD" id="cd00130">
    <property type="entry name" value="PAS"/>
    <property type="match status" value="2"/>
</dbReference>
<dbReference type="InterPro" id="IPR013656">
    <property type="entry name" value="PAS_4"/>
</dbReference>
<dbReference type="PROSITE" id="PS50887">
    <property type="entry name" value="GGDEF"/>
    <property type="match status" value="1"/>
</dbReference>
<dbReference type="InterPro" id="IPR001633">
    <property type="entry name" value="EAL_dom"/>
</dbReference>
<dbReference type="PANTHER" id="PTHR44757">
    <property type="entry name" value="DIGUANYLATE CYCLASE DGCP"/>
    <property type="match status" value="1"/>
</dbReference>
<evidence type="ECO:0000259" key="8">
    <source>
        <dbReference type="PROSITE" id="PS50887"/>
    </source>
</evidence>
<dbReference type="SUPFAM" id="SSF141868">
    <property type="entry name" value="EAL domain-like"/>
    <property type="match status" value="1"/>
</dbReference>
<dbReference type="InterPro" id="IPR000160">
    <property type="entry name" value="GGDEF_dom"/>
</dbReference>
<dbReference type="PROSITE" id="PS50883">
    <property type="entry name" value="EAL"/>
    <property type="match status" value="1"/>
</dbReference>
<dbReference type="InterPro" id="IPR035909">
    <property type="entry name" value="CheB_C"/>
</dbReference>
<dbReference type="CDD" id="cd16434">
    <property type="entry name" value="CheB-CheR_fusion"/>
    <property type="match status" value="1"/>
</dbReference>
<feature type="domain" description="EAL" evidence="7">
    <location>
        <begin position="1252"/>
        <end position="1506"/>
    </location>
</feature>
<feature type="domain" description="PAC" evidence="4">
    <location>
        <begin position="1025"/>
        <end position="1079"/>
    </location>
</feature>
<keyword evidence="1" id="KW-0378">Hydrolase</keyword>
<dbReference type="PROSITE" id="PS50123">
    <property type="entry name" value="CHER"/>
    <property type="match status" value="1"/>
</dbReference>
<dbReference type="Gene3D" id="3.20.20.450">
    <property type="entry name" value="EAL domain"/>
    <property type="match status" value="1"/>
</dbReference>
<dbReference type="RefSeq" id="WP_262991722.1">
    <property type="nucleotide sequence ID" value="NZ_JAOTJC010000002.1"/>
</dbReference>
<dbReference type="InterPro" id="IPR000780">
    <property type="entry name" value="CheR_MeTrfase"/>
</dbReference>
<dbReference type="Pfam" id="PF08448">
    <property type="entry name" value="PAS_4"/>
    <property type="match status" value="1"/>
</dbReference>
<feature type="coiled-coil region" evidence="2">
    <location>
        <begin position="639"/>
        <end position="705"/>
    </location>
</feature>
<dbReference type="SUPFAM" id="SSF52738">
    <property type="entry name" value="Methylesterase CheB, C-terminal domain"/>
    <property type="match status" value="1"/>
</dbReference>
<keyword evidence="2" id="KW-0175">Coiled coil</keyword>
<dbReference type="Pfam" id="PF00990">
    <property type="entry name" value="GGDEF"/>
    <property type="match status" value="1"/>
</dbReference>
<dbReference type="SUPFAM" id="SSF47757">
    <property type="entry name" value="Chemotaxis receptor methyltransferase CheR, N-terminal domain"/>
    <property type="match status" value="1"/>
</dbReference>
<dbReference type="PANTHER" id="PTHR44757:SF2">
    <property type="entry name" value="BIOFILM ARCHITECTURE MAINTENANCE PROTEIN MBAA"/>
    <property type="match status" value="1"/>
</dbReference>
<keyword evidence="10" id="KW-1185">Reference proteome</keyword>
<dbReference type="InterPro" id="IPR000700">
    <property type="entry name" value="PAS-assoc_C"/>
</dbReference>
<dbReference type="Pfam" id="PF01339">
    <property type="entry name" value="CheB_methylest"/>
    <property type="match status" value="1"/>
</dbReference>
<dbReference type="Pfam" id="PF01739">
    <property type="entry name" value="CheR"/>
    <property type="match status" value="1"/>
</dbReference>
<dbReference type="PROSITE" id="PS50112">
    <property type="entry name" value="PAS"/>
    <property type="match status" value="2"/>
</dbReference>
<accession>A0ABT2VIQ3</accession>
<dbReference type="Gene3D" id="3.30.450.20">
    <property type="entry name" value="PAS domain"/>
    <property type="match status" value="3"/>
</dbReference>
<evidence type="ECO:0000259" key="4">
    <source>
        <dbReference type="PROSITE" id="PS50113"/>
    </source>
</evidence>
<dbReference type="SMART" id="SM00086">
    <property type="entry name" value="PAC"/>
    <property type="match status" value="1"/>
</dbReference>
<feature type="domain" description="PAS" evidence="3">
    <location>
        <begin position="833"/>
        <end position="906"/>
    </location>
</feature>
<feature type="active site" evidence="1">
    <location>
        <position position="53"/>
    </location>
</feature>
<feature type="domain" description="PAS" evidence="3">
    <location>
        <begin position="954"/>
        <end position="999"/>
    </location>
</feature>
<sequence>MNADADKAQQDKDNAHTPFVVGIGSSAGGIEALISMVSALPDDLNASLVIAQHLSPSHKSQMADILSRETDFPVKEVRSGTLVEKQTVYVGPPGHHVLYKNGHLHLDKEPAELAPKPAVNLLFESLADELGDHAIGVVLSGTGNDGSRGLKAIKSVGGFALVQDPRSSKYDGMPQSALETVDVDKIIEPEDVGQEIAHITQNFGRSFFPPSEEARAEMMSALYGKIRDATKIDFSFYKQSTLLRRVNRRLIATQKHSLTDYLTYLDEHPEEVTALAKELLISVTDFFRDKHAFKAIRGYIGDIVDRKASTDSVRVWVAGCATGEEAYSIAILFLEEIEAQGKDCKLQMFATDIDDHALGLARKGAYSTHAVNSMDQALVEKYFNFANDSYHPTKQLRDSITFSRQDITRDPPFLHLDMVSFRNVLIYFNNDLQNRVLSLFRYSLVDDGILFLGKSESTGIKEDMFVPLDRRCRIFKVTENSKRPAIPKVLKNSLPSPRVKESSGNSYERIFTSAVMEQFGPSILINARFSVLHSHGRLKPFINFPAGVPELNLSKLITQEFSAELISTMNKAKRSGEITFSRVRKIEGDYNRPWRLVIIPLEKREAEHYLVNFREADSDAAVKEETNEYDTENTDVAELITAREQLQTLTEEMAASAEEMQALNEEVQAANEELQANNEELEATNEELQATNEELISVNEESMKKSSELAAVNNELESVYNTLDFPILVFDTDLRLNRTNDAANRRYHLNTGSYNRMVGDLNLPEYFDDIGRRISNTLKNGAKTNIVIKPSTTETYNVFVTPIYNNRNRITGAIAVIIDNSELVLAHERIEKNQEQLLSIMNNSLAVVALKDNSGRYEFVNARFEEIFGLEAKDVLGRTDLQLFEREVATNFREKDLDTMRSLTPQKTIDEFDAGQGRVVLESVRFPIFDAEGTIKSICTQATDITKNRHANEQLKLAGKLFDRVGEAILITDKDETIITSNDAFTEFTGYALTDIIGKRPSILASGQHSDKFYATMRETLQEKGYWQGEMVNRHKDGHEIPMWVTINMVRDAQGEHQNYVATYSDVNEIKGVQKKIEFLATHDELTKLPNRTVLDERLELMVNNAKRSNSLCAVMFIDLDDFKQVNDNLGHNIGDLLLKQVTRRLQSCTRDTDMLARLGGDEFVALIPANELNEIDDAAKRIVGLLAEKFEVHDYELNVSASVGISIYPDDGESSASLLKHADEAMYIAKEHGRNQYQYFTHEMKQQANERVRVENALRKALADNTFEVALQPQIEVLTGTIVGAEALLRSSDEALSGLSAARMIEVAEQTKLIDKIGIMMLEKVIRVAGAANARGEKLPQIAVNISTRQLRSPSFADDVEGLLNAHKLAPSQLKFEITERALLGRVEQVQGTLRELAELGVSLSVDDFALHQSSLIYLRRLQICEIKIDRDFIKKITDDEDSRVLTQAFIKMGTAMGLRVVAEGIENDEQFEILKQADCEVAQGYYFYEPLDPDEFAALVKREQSKSL</sequence>
<dbReference type="EMBL" id="JAOTJC010000002">
    <property type="protein sequence ID" value="MCU7553030.1"/>
    <property type="molecule type" value="Genomic_DNA"/>
</dbReference>
<dbReference type="Gene3D" id="3.40.50.150">
    <property type="entry name" value="Vaccinia Virus protein VP39"/>
    <property type="match status" value="1"/>
</dbReference>
<dbReference type="InterPro" id="IPR022641">
    <property type="entry name" value="CheR_N"/>
</dbReference>
<dbReference type="NCBIfam" id="TIGR00229">
    <property type="entry name" value="sensory_box"/>
    <property type="match status" value="2"/>
</dbReference>
<gene>
    <name evidence="9" type="ORF">OCL06_00300</name>
</gene>
<evidence type="ECO:0000259" key="3">
    <source>
        <dbReference type="PROSITE" id="PS50112"/>
    </source>
</evidence>
<dbReference type="CDD" id="cd01948">
    <property type="entry name" value="EAL"/>
    <property type="match status" value="1"/>
</dbReference>
<reference evidence="10" key="1">
    <citation type="submission" date="2023-07" db="EMBL/GenBank/DDBJ databases">
        <title>Study on multiphase classification of strain Alteromonas salexigens isolated from the Yellow Sea.</title>
        <authorList>
            <person name="Sun L."/>
        </authorList>
    </citation>
    <scope>NUCLEOTIDE SEQUENCE [LARGE SCALE GENOMIC DNA]</scope>
    <source>
        <strain evidence="10">ASW11-19</strain>
    </source>
</reference>
<feature type="active site" evidence="1">
    <location>
        <position position="145"/>
    </location>
</feature>
<dbReference type="PROSITE" id="PS50122">
    <property type="entry name" value="CHEB"/>
    <property type="match status" value="1"/>
</dbReference>
<dbReference type="NCBIfam" id="TIGR00254">
    <property type="entry name" value="GGDEF"/>
    <property type="match status" value="1"/>
</dbReference>
<name>A0ABT2VIQ3_9ALTE</name>
<dbReference type="Pfam" id="PF03705">
    <property type="entry name" value="CheR_N"/>
    <property type="match status" value="1"/>
</dbReference>
<dbReference type="Proteomes" id="UP001209257">
    <property type="component" value="Unassembled WGS sequence"/>
</dbReference>
<feature type="active site" evidence="1">
    <location>
        <position position="26"/>
    </location>
</feature>
<feature type="domain" description="CheR-type methyltransferase" evidence="6">
    <location>
        <begin position="226"/>
        <end position="457"/>
    </location>
</feature>
<feature type="domain" description="CheB-type methylesterase" evidence="5">
    <location>
        <begin position="20"/>
        <end position="196"/>
    </location>
</feature>
<proteinExistence type="predicted"/>
<dbReference type="InterPro" id="IPR000014">
    <property type="entry name" value="PAS"/>
</dbReference>
<dbReference type="InterPro" id="IPR029063">
    <property type="entry name" value="SAM-dependent_MTases_sf"/>
</dbReference>
<dbReference type="InterPro" id="IPR029787">
    <property type="entry name" value="Nucleotide_cyclase"/>
</dbReference>
<evidence type="ECO:0000259" key="6">
    <source>
        <dbReference type="PROSITE" id="PS50123"/>
    </source>
</evidence>
<dbReference type="SMART" id="SM00267">
    <property type="entry name" value="GGDEF"/>
    <property type="match status" value="1"/>
</dbReference>
<dbReference type="SUPFAM" id="SSF55785">
    <property type="entry name" value="PYP-like sensor domain (PAS domain)"/>
    <property type="match status" value="3"/>
</dbReference>
<evidence type="ECO:0000256" key="1">
    <source>
        <dbReference type="PROSITE-ProRule" id="PRU00050"/>
    </source>
</evidence>
<dbReference type="SMART" id="SM00052">
    <property type="entry name" value="EAL"/>
    <property type="match status" value="1"/>
</dbReference>
<dbReference type="SUPFAM" id="SSF53335">
    <property type="entry name" value="S-adenosyl-L-methionine-dependent methyltransferases"/>
    <property type="match status" value="1"/>
</dbReference>
<dbReference type="SUPFAM" id="SSF55073">
    <property type="entry name" value="Nucleotide cyclase"/>
    <property type="match status" value="1"/>
</dbReference>